<feature type="compositionally biased region" description="Low complexity" evidence="2">
    <location>
        <begin position="87"/>
        <end position="97"/>
    </location>
</feature>
<organism evidence="5">
    <name type="scientific">Ensete ventricosum</name>
    <name type="common">Abyssinian banana</name>
    <name type="synonym">Musa ensete</name>
    <dbReference type="NCBI Taxonomy" id="4639"/>
    <lineage>
        <taxon>Eukaryota</taxon>
        <taxon>Viridiplantae</taxon>
        <taxon>Streptophyta</taxon>
        <taxon>Embryophyta</taxon>
        <taxon>Tracheophyta</taxon>
        <taxon>Spermatophyta</taxon>
        <taxon>Magnoliopsida</taxon>
        <taxon>Liliopsida</taxon>
        <taxon>Zingiberales</taxon>
        <taxon>Musaceae</taxon>
        <taxon>Ensete</taxon>
    </lineage>
</organism>
<dbReference type="GO" id="GO:0006508">
    <property type="term" value="P:proteolysis"/>
    <property type="evidence" value="ECO:0007669"/>
    <property type="project" value="InterPro"/>
</dbReference>
<protein>
    <submittedName>
        <fullName evidence="5">Uncharacterized protein</fullName>
    </submittedName>
</protein>
<sequence>MAAPRGQSPREECEAGRETKMWSRRNKTARCSGCDVLLVVPPQARTIRCAVCRSITDVGSSQDPVRQAMGFLKSVVMNISNGISSLNSSSSSSGSSSHGYPITSPPPSFPRVRGKKRAVLVGVSYVGQRYELKGTVNDVNCMRYLLIERFGFPAEGILVLTGKEVVPGSPQALFNHDRQHSCVVQPYAEEERGPYRVPTKENLRMAMRWLVSGCESGDSLVFHFSGHGVQRLDPSGDEVDGLDEALCPLDFEANGSIVDDEINETLVRPLPRGVKLHALVDSCHSGTVLDLRYLCRLSRWSTLYLKPSHSHQSGWFEVHVHYIMKPFCFAQGRALAGSTSTGAMTYSFIQAIENEPGTTYGRLLTAMRSAIREASTGIRMSGPIVSLMRKVFNFGLTQVCFLENLVFPLLSFSARSPLSQFR</sequence>
<name>A0A445MFH1_ENSVE</name>
<comment type="similarity">
    <text evidence="1">Belongs to the peptidase C14B family.</text>
</comment>
<dbReference type="InterPro" id="IPR050452">
    <property type="entry name" value="Metacaspase"/>
</dbReference>
<gene>
    <name evidence="5" type="ORF">BHM03_00019014</name>
</gene>
<evidence type="ECO:0000256" key="2">
    <source>
        <dbReference type="SAM" id="MobiDB-lite"/>
    </source>
</evidence>
<reference evidence="5" key="1">
    <citation type="journal article" date="2018" name="Data Brief">
        <title>Genome sequence data from 17 accessions of Ensete ventricosum, a staple food crop for millions in Ethiopia.</title>
        <authorList>
            <person name="Yemataw Z."/>
            <person name="Muzemil S."/>
            <person name="Ambachew D."/>
            <person name="Tripathi L."/>
            <person name="Tesfaye K."/>
            <person name="Chala A."/>
            <person name="Farbos A."/>
            <person name="O'Neill P."/>
            <person name="Moore K."/>
            <person name="Grant M."/>
            <person name="Studholme D.J."/>
        </authorList>
    </citation>
    <scope>NUCLEOTIDE SEQUENCE [LARGE SCALE GENOMIC DNA]</scope>
    <source>
        <tissue evidence="5">Leaf</tissue>
    </source>
</reference>
<dbReference type="Gene3D" id="3.40.50.12660">
    <property type="match status" value="1"/>
</dbReference>
<feature type="region of interest" description="Disordered" evidence="2">
    <location>
        <begin position="1"/>
        <end position="24"/>
    </location>
</feature>
<evidence type="ECO:0000313" key="5">
    <source>
        <dbReference type="EMBL" id="RZR72994.1"/>
    </source>
</evidence>
<feature type="region of interest" description="Disordered" evidence="2">
    <location>
        <begin position="87"/>
        <end position="111"/>
    </location>
</feature>
<dbReference type="NCBIfam" id="TIGR01053">
    <property type="entry name" value="LSD1"/>
    <property type="match status" value="1"/>
</dbReference>
<accession>A0A445MFH1</accession>
<dbReference type="GO" id="GO:0005737">
    <property type="term" value="C:cytoplasm"/>
    <property type="evidence" value="ECO:0007669"/>
    <property type="project" value="TreeGrafter"/>
</dbReference>
<dbReference type="PANTHER" id="PTHR48104:SF42">
    <property type="entry name" value="OS03G0389000 PROTEIN"/>
    <property type="match status" value="1"/>
</dbReference>
<evidence type="ECO:0000259" key="3">
    <source>
        <dbReference type="Pfam" id="PF00656"/>
    </source>
</evidence>
<dbReference type="InterPro" id="IPR005735">
    <property type="entry name" value="Znf_LSD1"/>
</dbReference>
<evidence type="ECO:0000259" key="4">
    <source>
        <dbReference type="Pfam" id="PF06943"/>
    </source>
</evidence>
<dbReference type="Pfam" id="PF00656">
    <property type="entry name" value="Peptidase_C14"/>
    <property type="match status" value="1"/>
</dbReference>
<dbReference type="PANTHER" id="PTHR48104">
    <property type="entry name" value="METACASPASE-4"/>
    <property type="match status" value="1"/>
</dbReference>
<proteinExistence type="inferred from homology"/>
<feature type="domain" description="Zinc finger LSD1-type" evidence="4">
    <location>
        <begin position="31"/>
        <end position="55"/>
    </location>
</feature>
<dbReference type="Pfam" id="PF06943">
    <property type="entry name" value="zf-LSD1"/>
    <property type="match status" value="1"/>
</dbReference>
<dbReference type="InterPro" id="IPR011600">
    <property type="entry name" value="Pept_C14_caspase"/>
</dbReference>
<dbReference type="GO" id="GO:0004197">
    <property type="term" value="F:cysteine-type endopeptidase activity"/>
    <property type="evidence" value="ECO:0007669"/>
    <property type="project" value="InterPro"/>
</dbReference>
<evidence type="ECO:0000256" key="1">
    <source>
        <dbReference type="ARBA" id="ARBA00009005"/>
    </source>
</evidence>
<dbReference type="EMBL" id="KV875799">
    <property type="protein sequence ID" value="RZR72994.1"/>
    <property type="molecule type" value="Genomic_DNA"/>
</dbReference>
<dbReference type="AlphaFoldDB" id="A0A445MFH1"/>
<feature type="domain" description="Peptidase C14 caspase" evidence="3">
    <location>
        <begin position="115"/>
        <end position="384"/>
    </location>
</feature>
<dbReference type="Proteomes" id="UP000290560">
    <property type="component" value="Unassembled WGS sequence"/>
</dbReference>
<feature type="compositionally biased region" description="Basic and acidic residues" evidence="2">
    <location>
        <begin position="8"/>
        <end position="21"/>
    </location>
</feature>